<reference evidence="2" key="1">
    <citation type="submission" date="2023-07" db="EMBL/GenBank/DDBJ databases">
        <title>The genome sequence of Rhodocytophaga aerolata KACC 12507.</title>
        <authorList>
            <person name="Zhang X."/>
        </authorList>
    </citation>
    <scope>NUCLEOTIDE SEQUENCE</scope>
    <source>
        <strain evidence="2">KACC 12507</strain>
    </source>
</reference>
<proteinExistence type="predicted"/>
<dbReference type="Proteomes" id="UP001168528">
    <property type="component" value="Unassembled WGS sequence"/>
</dbReference>
<dbReference type="InterPro" id="IPR013211">
    <property type="entry name" value="LVIVD"/>
</dbReference>
<dbReference type="PROSITE" id="PS51257">
    <property type="entry name" value="PROKAR_LIPOPROTEIN"/>
    <property type="match status" value="1"/>
</dbReference>
<dbReference type="Pfam" id="PF08309">
    <property type="entry name" value="LVIVD"/>
    <property type="match status" value="2"/>
</dbReference>
<organism evidence="2 3">
    <name type="scientific">Rhodocytophaga aerolata</name>
    <dbReference type="NCBI Taxonomy" id="455078"/>
    <lineage>
        <taxon>Bacteria</taxon>
        <taxon>Pseudomonadati</taxon>
        <taxon>Bacteroidota</taxon>
        <taxon>Cytophagia</taxon>
        <taxon>Cytophagales</taxon>
        <taxon>Rhodocytophagaceae</taxon>
        <taxon>Rhodocytophaga</taxon>
    </lineage>
</organism>
<evidence type="ECO:0008006" key="4">
    <source>
        <dbReference type="Google" id="ProtNLM"/>
    </source>
</evidence>
<comment type="caution">
    <text evidence="2">The sequence shown here is derived from an EMBL/GenBank/DDBJ whole genome shotgun (WGS) entry which is preliminary data.</text>
</comment>
<name>A0ABT8R530_9BACT</name>
<gene>
    <name evidence="2" type="ORF">Q0590_13155</name>
</gene>
<keyword evidence="1" id="KW-0732">Signal</keyword>
<evidence type="ECO:0000313" key="2">
    <source>
        <dbReference type="EMBL" id="MDO1447211.1"/>
    </source>
</evidence>
<dbReference type="EMBL" id="JAUKPO010000006">
    <property type="protein sequence ID" value="MDO1447211.1"/>
    <property type="molecule type" value="Genomic_DNA"/>
</dbReference>
<evidence type="ECO:0000256" key="1">
    <source>
        <dbReference type="SAM" id="SignalP"/>
    </source>
</evidence>
<keyword evidence="3" id="KW-1185">Reference proteome</keyword>
<protein>
    <recommendedName>
        <fullName evidence="4">LVIVD repeat-containing protein</fullName>
    </recommendedName>
</protein>
<feature type="chain" id="PRO_5047335296" description="LVIVD repeat-containing protein" evidence="1">
    <location>
        <begin position="20"/>
        <end position="253"/>
    </location>
</feature>
<dbReference type="SUPFAM" id="SSF101908">
    <property type="entry name" value="Putative isomerase YbhE"/>
    <property type="match status" value="1"/>
</dbReference>
<dbReference type="RefSeq" id="WP_302038012.1">
    <property type="nucleotide sequence ID" value="NZ_JAUKPO010000006.1"/>
</dbReference>
<feature type="signal peptide" evidence="1">
    <location>
        <begin position="1"/>
        <end position="19"/>
    </location>
</feature>
<sequence>MFKQLFVLSQLCLATLWLGSCSMDSSNAPVSPGNNGIGGSMARFAVVGNHLYTVNNTSLQIYDISQPADPIKGNVVKLGVGIETIFPYANQLFIGSQTGMHIYDNQNPDRPTLVSRYDHVQSCDPVVVQGNYAYVTLRDGNTCRTGQNLLDVVDISNLSAPKLVQSYPMKHPHGLGIDGDILFVCEGQFGLKVFDASDPANLVQTQFIPGVKSYDVIPHNQVLLLTGEDGLYQYRYTDPQHLELLSKIPVAVQ</sequence>
<evidence type="ECO:0000313" key="3">
    <source>
        <dbReference type="Proteomes" id="UP001168528"/>
    </source>
</evidence>
<accession>A0ABT8R530</accession>